<comment type="caution">
    <text evidence="3">The sequence shown here is derived from an EMBL/GenBank/DDBJ whole genome shotgun (WGS) entry which is preliminary data.</text>
</comment>
<feature type="domain" description="DUF1023" evidence="2">
    <location>
        <begin position="329"/>
        <end position="506"/>
    </location>
</feature>
<gene>
    <name evidence="3" type="ORF">EAO74_36985</name>
</gene>
<dbReference type="RefSeq" id="WP_147986039.1">
    <property type="nucleotide sequence ID" value="NZ_RDBM01000069.1"/>
</dbReference>
<feature type="region of interest" description="Disordered" evidence="1">
    <location>
        <begin position="604"/>
        <end position="632"/>
    </location>
</feature>
<organism evidence="3">
    <name type="scientific">Streptomyces sp. gb1(2016)</name>
    <dbReference type="NCBI Taxonomy" id="1828321"/>
    <lineage>
        <taxon>Bacteria</taxon>
        <taxon>Bacillati</taxon>
        <taxon>Actinomycetota</taxon>
        <taxon>Actinomycetes</taxon>
        <taxon>Kitasatosporales</taxon>
        <taxon>Streptomycetaceae</taxon>
        <taxon>Streptomyces</taxon>
    </lineage>
</organism>
<protein>
    <recommendedName>
        <fullName evidence="2">DUF1023 domain-containing protein</fullName>
    </recommendedName>
</protein>
<evidence type="ECO:0000313" key="3">
    <source>
        <dbReference type="EMBL" id="TXS21861.1"/>
    </source>
</evidence>
<accession>A0A652KDU5</accession>
<sequence>MTPTPAPTLTWAELRDLKCAELEGAADGWGRSSNRADAARDRIEQQLLTGLRDTQEGEAAQAAVARLRQLGRNFQYVYTECGLLRTTLNSLAHEMRTQQRALKEALDDAAALKFTVGADGSVTYPAAGEALVDGAPLRGGTATSNGLPGLVPPSGLVAPNPNAAKARDIADRVAGAVRAAAEIDWRYAGILRRLKAEEGLKVPDATWRDAAGDAAAVRDAAGAYLKDAIPHDASPAERRDWWAGLTQEQREEYLAVYPDQIGNLDGIPALIRDAANRDNLRLLIGELEGRDDERSATRLAGLREIDRQLGAETAPGMPPMLLLGVSDEGNGRAIVSYGNPDTAKNVAAYVPGLGTSLDKEFAEGDLKRARDTALGAAEMNPGSPTASIVWLGYDAPQIQSDNLTASLDVAGEERARSGASGYNAFMAGLSATNQNEDPHVTAIGHSYGSLTVGLAAQEQGGIPGADDIILVGSPGTGARSADELGVGREHVFVGAAENDSVTKLPNSREASGLGSGAAGGASAGFVLGSAVGPGGAVVGGALGGVAGGAAGYFAQDAQSKESDVWFGTDPAHHDFGANRFKVSEGPEPFQRGHAPVEAHSNYFHPTKDQMSSDNISRIVSGKSEQVVPERPR</sequence>
<dbReference type="Pfam" id="PF06259">
    <property type="entry name" value="Abhydrolase_8"/>
    <property type="match status" value="1"/>
</dbReference>
<evidence type="ECO:0000259" key="2">
    <source>
        <dbReference type="Pfam" id="PF06259"/>
    </source>
</evidence>
<name>A0A652KDU5_9ACTN</name>
<feature type="compositionally biased region" description="Polar residues" evidence="1">
    <location>
        <begin position="608"/>
        <end position="617"/>
    </location>
</feature>
<proteinExistence type="predicted"/>
<reference evidence="3" key="1">
    <citation type="submission" date="2018-10" db="EMBL/GenBank/DDBJ databases">
        <authorList>
            <person name="Hariharan J."/>
            <person name="Choudoir M.J."/>
            <person name="Diebold P."/>
            <person name="Panke-Buisse K."/>
            <person name="Campbell A.N."/>
            <person name="Buckley D.H."/>
        </authorList>
    </citation>
    <scope>NUCLEOTIDE SEQUENCE</scope>
    <source>
        <strain evidence="3">Gb1</strain>
    </source>
</reference>
<dbReference type="EMBL" id="RDBM01000069">
    <property type="protein sequence ID" value="TXS21861.1"/>
    <property type="molecule type" value="Genomic_DNA"/>
</dbReference>
<dbReference type="InterPro" id="IPR010427">
    <property type="entry name" value="DUF1023"/>
</dbReference>
<dbReference type="AlphaFoldDB" id="A0A652KDU5"/>
<evidence type="ECO:0000256" key="1">
    <source>
        <dbReference type="SAM" id="MobiDB-lite"/>
    </source>
</evidence>